<keyword evidence="3" id="KW-1185">Reference proteome</keyword>
<dbReference type="InterPro" id="IPR016181">
    <property type="entry name" value="Acyl_CoA_acyltransferase"/>
</dbReference>
<keyword evidence="2" id="KW-0808">Transferase</keyword>
<dbReference type="RefSeq" id="WP_115844122.1">
    <property type="nucleotide sequence ID" value="NZ_CP183976.1"/>
</dbReference>
<dbReference type="PANTHER" id="PTHR43328:SF1">
    <property type="entry name" value="N-ACETYLTRANSFERASE DOMAIN-CONTAINING PROTEIN"/>
    <property type="match status" value="1"/>
</dbReference>
<gene>
    <name evidence="2" type="ORF">DX912_15695</name>
</gene>
<dbReference type="InterPro" id="IPR000182">
    <property type="entry name" value="GNAT_dom"/>
</dbReference>
<dbReference type="Gene3D" id="3.40.630.30">
    <property type="match status" value="1"/>
</dbReference>
<dbReference type="EMBL" id="QTJR01000014">
    <property type="protein sequence ID" value="RDY65794.1"/>
    <property type="molecule type" value="Genomic_DNA"/>
</dbReference>
<evidence type="ECO:0000259" key="1">
    <source>
        <dbReference type="PROSITE" id="PS51186"/>
    </source>
</evidence>
<organism evidence="2 3">
    <name type="scientific">Lysobacter soli</name>
    <dbReference type="NCBI Taxonomy" id="453783"/>
    <lineage>
        <taxon>Bacteria</taxon>
        <taxon>Pseudomonadati</taxon>
        <taxon>Pseudomonadota</taxon>
        <taxon>Gammaproteobacteria</taxon>
        <taxon>Lysobacterales</taxon>
        <taxon>Lysobacteraceae</taxon>
        <taxon>Lysobacter</taxon>
    </lineage>
</organism>
<dbReference type="SUPFAM" id="SSF55729">
    <property type="entry name" value="Acyl-CoA N-acyltransferases (Nat)"/>
    <property type="match status" value="1"/>
</dbReference>
<dbReference type="PROSITE" id="PS51186">
    <property type="entry name" value="GNAT"/>
    <property type="match status" value="1"/>
</dbReference>
<dbReference type="Pfam" id="PF13302">
    <property type="entry name" value="Acetyltransf_3"/>
    <property type="match status" value="1"/>
</dbReference>
<comment type="caution">
    <text evidence="2">The sequence shown here is derived from an EMBL/GenBank/DDBJ whole genome shotgun (WGS) entry which is preliminary data.</text>
</comment>
<protein>
    <submittedName>
        <fullName evidence="2">N-acetyltransferase</fullName>
    </submittedName>
</protein>
<dbReference type="AlphaFoldDB" id="A0A3D8V8S3"/>
<sequence>MPALAPSSRFESERLTGEGFVLRPWRPADLESLLHHANDAQVVRGLSSRFPHPYTRRDGERFLSGEVVDLDDPVFAIEVDGHACGGIAARPGDGERGQSAELGYWLGRSLWGRGLMTRVVALYAPWAMQRMALFRLQATVLDFNEASARVLLKNGFIEEGVAHCALLKNGEPHDLRVFAKVRRSLCDAP</sequence>
<dbReference type="Proteomes" id="UP000256829">
    <property type="component" value="Unassembled WGS sequence"/>
</dbReference>
<evidence type="ECO:0000313" key="2">
    <source>
        <dbReference type="EMBL" id="RDY65794.1"/>
    </source>
</evidence>
<dbReference type="PANTHER" id="PTHR43328">
    <property type="entry name" value="ACETYLTRANSFERASE-RELATED"/>
    <property type="match status" value="1"/>
</dbReference>
<evidence type="ECO:0000313" key="3">
    <source>
        <dbReference type="Proteomes" id="UP000256829"/>
    </source>
</evidence>
<feature type="domain" description="N-acetyltransferase" evidence="1">
    <location>
        <begin position="20"/>
        <end position="182"/>
    </location>
</feature>
<name>A0A3D8V8S3_9GAMM</name>
<reference evidence="2 3" key="1">
    <citation type="submission" date="2018-08" db="EMBL/GenBank/DDBJ databases">
        <title>Lysobacter soli KCTC 22011, whole genome shotgun sequence.</title>
        <authorList>
            <person name="Zhang X."/>
            <person name="Feng G."/>
            <person name="Zhu H."/>
        </authorList>
    </citation>
    <scope>NUCLEOTIDE SEQUENCE [LARGE SCALE GENOMIC DNA]</scope>
    <source>
        <strain evidence="2 3">KCTC 22011</strain>
    </source>
</reference>
<accession>A0A3D8V8S3</accession>
<dbReference type="GO" id="GO:0016747">
    <property type="term" value="F:acyltransferase activity, transferring groups other than amino-acyl groups"/>
    <property type="evidence" value="ECO:0007669"/>
    <property type="project" value="InterPro"/>
</dbReference>
<proteinExistence type="predicted"/>